<dbReference type="AlphaFoldDB" id="A0A220U2Z9"/>
<dbReference type="InterPro" id="IPR000524">
    <property type="entry name" value="Tscrpt_reg_HTH_GntR"/>
</dbReference>
<dbReference type="RefSeq" id="WP_089061675.1">
    <property type="nucleotide sequence ID" value="NZ_CP022315.1"/>
</dbReference>
<evidence type="ECO:0000256" key="1">
    <source>
        <dbReference type="ARBA" id="ARBA00023015"/>
    </source>
</evidence>
<sequence>MEINKSLSIPLYQQVRGYLKEKIISGEWEVGYQLPTEKELASQFDVSSITIKRAVLELVNEGLLHRQSGKGTFVTQIEEKDISKFVSLKNESWEQHHHPHKLLSFKKDPAGRKVGKLLEIKPDEDVYKINRLKIQNDSPVVIEHSFIPSALFPDLQQSDIDNDLLYNIFIKKYGAQLKKARIYFSTILADEYEANLLEVPIGEQLFVFERYTVTKDNKAVEYSKFVLKQDQSKYFLEVQL</sequence>
<keyword evidence="2" id="KW-0238">DNA-binding</keyword>
<reference evidence="5 6" key="1">
    <citation type="submission" date="2017-07" db="EMBL/GenBank/DDBJ databases">
        <title>Virgibacillus sp. LM2416.</title>
        <authorList>
            <person name="Tak E.J."/>
            <person name="Bae J.-W."/>
        </authorList>
    </citation>
    <scope>NUCLEOTIDE SEQUENCE [LARGE SCALE GENOMIC DNA]</scope>
    <source>
        <strain evidence="5 6">LM2416</strain>
    </source>
</reference>
<dbReference type="FunFam" id="1.10.10.10:FF:000079">
    <property type="entry name" value="GntR family transcriptional regulator"/>
    <property type="match status" value="1"/>
</dbReference>
<dbReference type="Pfam" id="PF00392">
    <property type="entry name" value="GntR"/>
    <property type="match status" value="1"/>
</dbReference>
<dbReference type="Gene3D" id="3.40.1410.10">
    <property type="entry name" value="Chorismate lyase-like"/>
    <property type="match status" value="1"/>
</dbReference>
<dbReference type="GO" id="GO:0003700">
    <property type="term" value="F:DNA-binding transcription factor activity"/>
    <property type="evidence" value="ECO:0007669"/>
    <property type="project" value="InterPro"/>
</dbReference>
<protein>
    <submittedName>
        <fullName evidence="5">Transcriptional regulator</fullName>
    </submittedName>
</protein>
<dbReference type="CDD" id="cd07377">
    <property type="entry name" value="WHTH_GntR"/>
    <property type="match status" value="1"/>
</dbReference>
<evidence type="ECO:0000313" key="5">
    <source>
        <dbReference type="EMBL" id="ASK62415.1"/>
    </source>
</evidence>
<dbReference type="SMART" id="SM00866">
    <property type="entry name" value="UTRA"/>
    <property type="match status" value="1"/>
</dbReference>
<dbReference type="InterPro" id="IPR050679">
    <property type="entry name" value="Bact_HTH_transcr_reg"/>
</dbReference>
<keyword evidence="6" id="KW-1185">Reference proteome</keyword>
<organism evidence="5 6">
    <name type="scientific">Virgibacillus phasianinus</name>
    <dbReference type="NCBI Taxonomy" id="2017483"/>
    <lineage>
        <taxon>Bacteria</taxon>
        <taxon>Bacillati</taxon>
        <taxon>Bacillota</taxon>
        <taxon>Bacilli</taxon>
        <taxon>Bacillales</taxon>
        <taxon>Bacillaceae</taxon>
        <taxon>Virgibacillus</taxon>
    </lineage>
</organism>
<evidence type="ECO:0000256" key="2">
    <source>
        <dbReference type="ARBA" id="ARBA00023125"/>
    </source>
</evidence>
<dbReference type="Proteomes" id="UP000198312">
    <property type="component" value="Chromosome"/>
</dbReference>
<accession>A0A220U2Z9</accession>
<dbReference type="PRINTS" id="PR00035">
    <property type="entry name" value="HTHGNTR"/>
</dbReference>
<dbReference type="Pfam" id="PF07702">
    <property type="entry name" value="UTRA"/>
    <property type="match status" value="1"/>
</dbReference>
<dbReference type="InterPro" id="IPR028978">
    <property type="entry name" value="Chorismate_lyase_/UTRA_dom_sf"/>
</dbReference>
<keyword evidence="3" id="KW-0804">Transcription</keyword>
<dbReference type="InterPro" id="IPR011663">
    <property type="entry name" value="UTRA"/>
</dbReference>
<dbReference type="EMBL" id="CP022315">
    <property type="protein sequence ID" value="ASK62415.1"/>
    <property type="molecule type" value="Genomic_DNA"/>
</dbReference>
<dbReference type="KEGG" id="vil:CFK37_09730"/>
<dbReference type="PANTHER" id="PTHR44846:SF1">
    <property type="entry name" value="MANNOSYL-D-GLYCERATE TRANSPORT_METABOLISM SYSTEM REPRESSOR MNGR-RELATED"/>
    <property type="match status" value="1"/>
</dbReference>
<dbReference type="GO" id="GO:0003677">
    <property type="term" value="F:DNA binding"/>
    <property type="evidence" value="ECO:0007669"/>
    <property type="project" value="UniProtKB-KW"/>
</dbReference>
<dbReference type="PANTHER" id="PTHR44846">
    <property type="entry name" value="MANNOSYL-D-GLYCERATE TRANSPORT/METABOLISM SYSTEM REPRESSOR MNGR-RELATED"/>
    <property type="match status" value="1"/>
</dbReference>
<gene>
    <name evidence="5" type="ORF">CFK37_09730</name>
</gene>
<name>A0A220U2Z9_9BACI</name>
<dbReference type="SUPFAM" id="SSF46785">
    <property type="entry name" value="Winged helix' DNA-binding domain"/>
    <property type="match status" value="1"/>
</dbReference>
<dbReference type="SMART" id="SM00345">
    <property type="entry name" value="HTH_GNTR"/>
    <property type="match status" value="1"/>
</dbReference>
<dbReference type="InterPro" id="IPR036388">
    <property type="entry name" value="WH-like_DNA-bd_sf"/>
</dbReference>
<dbReference type="OrthoDB" id="457376at2"/>
<evidence type="ECO:0000313" key="6">
    <source>
        <dbReference type="Proteomes" id="UP000198312"/>
    </source>
</evidence>
<dbReference type="SUPFAM" id="SSF64288">
    <property type="entry name" value="Chorismate lyase-like"/>
    <property type="match status" value="1"/>
</dbReference>
<evidence type="ECO:0000259" key="4">
    <source>
        <dbReference type="PROSITE" id="PS50949"/>
    </source>
</evidence>
<dbReference type="InterPro" id="IPR036390">
    <property type="entry name" value="WH_DNA-bd_sf"/>
</dbReference>
<keyword evidence="1" id="KW-0805">Transcription regulation</keyword>
<evidence type="ECO:0000256" key="3">
    <source>
        <dbReference type="ARBA" id="ARBA00023163"/>
    </source>
</evidence>
<proteinExistence type="predicted"/>
<dbReference type="PROSITE" id="PS50949">
    <property type="entry name" value="HTH_GNTR"/>
    <property type="match status" value="1"/>
</dbReference>
<feature type="domain" description="HTH gntR-type" evidence="4">
    <location>
        <begin position="9"/>
        <end position="77"/>
    </location>
</feature>
<dbReference type="Gene3D" id="1.10.10.10">
    <property type="entry name" value="Winged helix-like DNA-binding domain superfamily/Winged helix DNA-binding domain"/>
    <property type="match status" value="1"/>
</dbReference>
<dbReference type="GO" id="GO:0045892">
    <property type="term" value="P:negative regulation of DNA-templated transcription"/>
    <property type="evidence" value="ECO:0007669"/>
    <property type="project" value="TreeGrafter"/>
</dbReference>